<protein>
    <recommendedName>
        <fullName evidence="1">SnoaL-like domain-containing protein</fullName>
    </recommendedName>
</protein>
<keyword evidence="3" id="KW-1185">Reference proteome</keyword>
<reference evidence="2" key="1">
    <citation type="journal article" date="2014" name="Int. J. Syst. Evol. Microbiol.">
        <title>Complete genome sequence of Corynebacterium casei LMG S-19264T (=DSM 44701T), isolated from a smear-ripened cheese.</title>
        <authorList>
            <consortium name="US DOE Joint Genome Institute (JGI-PGF)"/>
            <person name="Walter F."/>
            <person name="Albersmeier A."/>
            <person name="Kalinowski J."/>
            <person name="Ruckert C."/>
        </authorList>
    </citation>
    <scope>NUCLEOTIDE SEQUENCE</scope>
    <source>
        <strain evidence="2">CCM 7905</strain>
    </source>
</reference>
<proteinExistence type="predicted"/>
<reference evidence="2" key="2">
    <citation type="submission" date="2020-09" db="EMBL/GenBank/DDBJ databases">
        <authorList>
            <person name="Sun Q."/>
            <person name="Sedlacek I."/>
        </authorList>
    </citation>
    <scope>NUCLEOTIDE SEQUENCE</scope>
    <source>
        <strain evidence="2">CCM 7905</strain>
    </source>
</reference>
<dbReference type="Proteomes" id="UP000654257">
    <property type="component" value="Unassembled WGS sequence"/>
</dbReference>
<dbReference type="SUPFAM" id="SSF54427">
    <property type="entry name" value="NTF2-like"/>
    <property type="match status" value="1"/>
</dbReference>
<dbReference type="AlphaFoldDB" id="A0A917G934"/>
<sequence>MTETAHSGTALDDLVRRLTILEDVREIEQLKYRYAGFCDDGYDPDGIASLFVEDGRWVVDGEGGSMTGHDEIKDHFRALSDKIPWALHYVIAPRVTLSEDGLSAVGEFYLLCLCTIERAQDSSTHDAVILTINYTDQFVKRDGSWFFQELLGKTHQVSDWNKGWVEQPFRE</sequence>
<feature type="domain" description="SnoaL-like" evidence="1">
    <location>
        <begin position="21"/>
        <end position="149"/>
    </location>
</feature>
<comment type="caution">
    <text evidence="2">The sequence shown here is derived from an EMBL/GenBank/DDBJ whole genome shotgun (WGS) entry which is preliminary data.</text>
</comment>
<dbReference type="RefSeq" id="WP_188548119.1">
    <property type="nucleotide sequence ID" value="NZ_BMCU01000011.1"/>
</dbReference>
<dbReference type="InterPro" id="IPR037401">
    <property type="entry name" value="SnoaL-like"/>
</dbReference>
<evidence type="ECO:0000313" key="2">
    <source>
        <dbReference type="EMBL" id="GGG29926.1"/>
    </source>
</evidence>
<dbReference type="CDD" id="cd00531">
    <property type="entry name" value="NTF2_like"/>
    <property type="match status" value="1"/>
</dbReference>
<dbReference type="Pfam" id="PF13577">
    <property type="entry name" value="SnoaL_4"/>
    <property type="match status" value="1"/>
</dbReference>
<evidence type="ECO:0000259" key="1">
    <source>
        <dbReference type="Pfam" id="PF13577"/>
    </source>
</evidence>
<dbReference type="InterPro" id="IPR032710">
    <property type="entry name" value="NTF2-like_dom_sf"/>
</dbReference>
<dbReference type="EMBL" id="BMCU01000011">
    <property type="protein sequence ID" value="GGG29926.1"/>
    <property type="molecule type" value="Genomic_DNA"/>
</dbReference>
<name>A0A917G934_9NOCA</name>
<organism evidence="2 3">
    <name type="scientific">Rhodococcoides trifolii</name>
    <dbReference type="NCBI Taxonomy" id="908250"/>
    <lineage>
        <taxon>Bacteria</taxon>
        <taxon>Bacillati</taxon>
        <taxon>Actinomycetota</taxon>
        <taxon>Actinomycetes</taxon>
        <taxon>Mycobacteriales</taxon>
        <taxon>Nocardiaceae</taxon>
        <taxon>Rhodococcoides</taxon>
    </lineage>
</organism>
<evidence type="ECO:0000313" key="3">
    <source>
        <dbReference type="Proteomes" id="UP000654257"/>
    </source>
</evidence>
<dbReference type="Gene3D" id="3.10.450.50">
    <property type="match status" value="1"/>
</dbReference>
<gene>
    <name evidence="2" type="ORF">GCM10007304_49680</name>
</gene>
<accession>A0A917G934</accession>